<gene>
    <name evidence="2" type="ORF">F8C67_02150</name>
</gene>
<evidence type="ECO:0000313" key="3">
    <source>
        <dbReference type="Proteomes" id="UP000468650"/>
    </source>
</evidence>
<reference evidence="2 3" key="1">
    <citation type="submission" date="2019-09" db="EMBL/GenBank/DDBJ databases">
        <title>Genomes of family Cryomorphaceae.</title>
        <authorList>
            <person name="Bowman J.P."/>
        </authorList>
    </citation>
    <scope>NUCLEOTIDE SEQUENCE [LARGE SCALE GENOMIC DNA]</scope>
    <source>
        <strain evidence="2 3">LMG 25704</strain>
    </source>
</reference>
<comment type="caution">
    <text evidence="2">The sequence shown here is derived from an EMBL/GenBank/DDBJ whole genome shotgun (WGS) entry which is preliminary data.</text>
</comment>
<accession>A0A6N6RLY0</accession>
<sequence length="61" mass="6677">MGLIETITAGLGLGNQVLGNKTSGYTPMWGTRDRDNAMLWTVLIVLMLSALLVALIFIRKK</sequence>
<keyword evidence="1" id="KW-0812">Transmembrane</keyword>
<evidence type="ECO:0000313" key="2">
    <source>
        <dbReference type="EMBL" id="KAB2814563.1"/>
    </source>
</evidence>
<protein>
    <submittedName>
        <fullName evidence="2">Uncharacterized protein</fullName>
    </submittedName>
</protein>
<dbReference type="AlphaFoldDB" id="A0A6N6RLY0"/>
<evidence type="ECO:0000256" key="1">
    <source>
        <dbReference type="SAM" id="Phobius"/>
    </source>
</evidence>
<keyword evidence="3" id="KW-1185">Reference proteome</keyword>
<organism evidence="2 3">
    <name type="scientific">Phaeocystidibacter luteus</name>
    <dbReference type="NCBI Taxonomy" id="911197"/>
    <lineage>
        <taxon>Bacteria</taxon>
        <taxon>Pseudomonadati</taxon>
        <taxon>Bacteroidota</taxon>
        <taxon>Flavobacteriia</taxon>
        <taxon>Flavobacteriales</taxon>
        <taxon>Phaeocystidibacteraceae</taxon>
        <taxon>Phaeocystidibacter</taxon>
    </lineage>
</organism>
<dbReference type="RefSeq" id="WP_151666141.1">
    <property type="nucleotide sequence ID" value="NZ_WBVO01000001.1"/>
</dbReference>
<name>A0A6N6RLY0_9FLAO</name>
<feature type="transmembrane region" description="Helical" evidence="1">
    <location>
        <begin position="37"/>
        <end position="58"/>
    </location>
</feature>
<dbReference type="Proteomes" id="UP000468650">
    <property type="component" value="Unassembled WGS sequence"/>
</dbReference>
<keyword evidence="1" id="KW-0472">Membrane</keyword>
<keyword evidence="1" id="KW-1133">Transmembrane helix</keyword>
<dbReference type="EMBL" id="WBVO01000001">
    <property type="protein sequence ID" value="KAB2814563.1"/>
    <property type="molecule type" value="Genomic_DNA"/>
</dbReference>
<proteinExistence type="predicted"/>